<feature type="signal peptide" evidence="1">
    <location>
        <begin position="1"/>
        <end position="33"/>
    </location>
</feature>
<evidence type="ECO:0000313" key="3">
    <source>
        <dbReference type="Proteomes" id="UP000598227"/>
    </source>
</evidence>
<dbReference type="RefSeq" id="WP_192567621.1">
    <property type="nucleotide sequence ID" value="NZ_JACZEP010000006.1"/>
</dbReference>
<name>A0ABR9GRY9_9HYPH</name>
<dbReference type="Gene3D" id="3.40.1000.10">
    <property type="entry name" value="Mog1/PsbP, alpha/beta/alpha sandwich"/>
    <property type="match status" value="1"/>
</dbReference>
<evidence type="ECO:0000313" key="2">
    <source>
        <dbReference type="EMBL" id="MBE1206447.1"/>
    </source>
</evidence>
<gene>
    <name evidence="2" type="ORF">IHE39_19315</name>
</gene>
<accession>A0ABR9GRY9</accession>
<organism evidence="2 3">
    <name type="scientific">Aminobacter carboxidus</name>
    <dbReference type="NCBI Taxonomy" id="376165"/>
    <lineage>
        <taxon>Bacteria</taxon>
        <taxon>Pseudomonadati</taxon>
        <taxon>Pseudomonadota</taxon>
        <taxon>Alphaproteobacteria</taxon>
        <taxon>Hyphomicrobiales</taxon>
        <taxon>Phyllobacteriaceae</taxon>
        <taxon>Aminobacter</taxon>
    </lineage>
</organism>
<reference evidence="2 3" key="1">
    <citation type="submission" date="2020-09" db="EMBL/GenBank/DDBJ databases">
        <title>Draft Genome Sequence of Aminobacter carboxidus type strain DSM 1086, a soil Gram-negative carboxydobacterium.</title>
        <authorList>
            <person name="Turrini P."/>
            <person name="Tescari M."/>
            <person name="Artuso I."/>
            <person name="Lugli G.A."/>
            <person name="Frangipani E."/>
            <person name="Ventura M."/>
            <person name="Visca P."/>
        </authorList>
    </citation>
    <scope>NUCLEOTIDE SEQUENCE [LARGE SCALE GENOMIC DNA]</scope>
    <source>
        <strain evidence="2 3">DSM 1086</strain>
    </source>
</reference>
<dbReference type="Proteomes" id="UP000598227">
    <property type="component" value="Unassembled WGS sequence"/>
</dbReference>
<sequence length="326" mass="34500">MAFVMLKKAGCSRWLGMVSLAAGLLGPVLPVHAQEGHAVPGTTVTMTPPEGFAAAPDFAGFAHQEKQGSFLILEFPAEAMGQLATLFANQDTAAAGFAQKGIVITGWEELATDDGNTVPLLHGTQEANGITLDKWMALYGGEKTVMVTFQILQANALAAADVKQAFASISSGEPATETNQLSALPFDIDVVAPFRVIQTLAGSSVLMMAGDLDADPEGIQPSVIVAYSTTQAGVELKGTAEAALKETDGFETAKIETHELVDFANIEGSLIKGTVIENGKTKQFSQHVAIEEDGRVLRMVSRMDEAQVEQAWPAVEEIASSIYFKK</sequence>
<keyword evidence="3" id="KW-1185">Reference proteome</keyword>
<protein>
    <submittedName>
        <fullName evidence="2">Uncharacterized protein</fullName>
    </submittedName>
</protein>
<comment type="caution">
    <text evidence="2">The sequence shown here is derived from an EMBL/GenBank/DDBJ whole genome shotgun (WGS) entry which is preliminary data.</text>
</comment>
<dbReference type="EMBL" id="JACZEP010000006">
    <property type="protein sequence ID" value="MBE1206447.1"/>
    <property type="molecule type" value="Genomic_DNA"/>
</dbReference>
<proteinExistence type="predicted"/>
<keyword evidence="1" id="KW-0732">Signal</keyword>
<evidence type="ECO:0000256" key="1">
    <source>
        <dbReference type="SAM" id="SignalP"/>
    </source>
</evidence>
<feature type="chain" id="PRO_5047092141" evidence="1">
    <location>
        <begin position="34"/>
        <end position="326"/>
    </location>
</feature>